<dbReference type="InterPro" id="IPR003439">
    <property type="entry name" value="ABC_transporter-like_ATP-bd"/>
</dbReference>
<keyword evidence="5" id="KW-0067">ATP-binding</keyword>
<dbReference type="InterPro" id="IPR027417">
    <property type="entry name" value="P-loop_NTPase"/>
</dbReference>
<keyword evidence="3 9" id="KW-0812">Transmembrane</keyword>
<comment type="caution">
    <text evidence="12">The sequence shown here is derived from an EMBL/GenBank/DDBJ whole genome shotgun (WGS) entry which is preliminary data.</text>
</comment>
<protein>
    <submittedName>
        <fullName evidence="12">Type I secretion system permease/ATPase</fullName>
    </submittedName>
</protein>
<organism evidence="12 13">
    <name type="scientific">Stappia sediminis</name>
    <dbReference type="NCBI Taxonomy" id="2692190"/>
    <lineage>
        <taxon>Bacteria</taxon>
        <taxon>Pseudomonadati</taxon>
        <taxon>Pseudomonadota</taxon>
        <taxon>Alphaproteobacteria</taxon>
        <taxon>Hyphomicrobiales</taxon>
        <taxon>Stappiaceae</taxon>
        <taxon>Stappia</taxon>
    </lineage>
</organism>
<keyword evidence="4" id="KW-0547">Nucleotide-binding</keyword>
<dbReference type="Pfam" id="PF00664">
    <property type="entry name" value="ABC_membrane"/>
    <property type="match status" value="1"/>
</dbReference>
<feature type="transmembrane region" description="Helical" evidence="9">
    <location>
        <begin position="180"/>
        <end position="200"/>
    </location>
</feature>
<keyword evidence="7 9" id="KW-0472">Membrane</keyword>
<evidence type="ECO:0000256" key="6">
    <source>
        <dbReference type="ARBA" id="ARBA00022989"/>
    </source>
</evidence>
<dbReference type="GO" id="GO:0016887">
    <property type="term" value="F:ATP hydrolysis activity"/>
    <property type="evidence" value="ECO:0007669"/>
    <property type="project" value="InterPro"/>
</dbReference>
<evidence type="ECO:0000313" key="13">
    <source>
        <dbReference type="Proteomes" id="UP000433101"/>
    </source>
</evidence>
<dbReference type="PROSITE" id="PS50929">
    <property type="entry name" value="ABC_TM1F"/>
    <property type="match status" value="1"/>
</dbReference>
<evidence type="ECO:0000313" key="12">
    <source>
        <dbReference type="EMBL" id="MXN66667.1"/>
    </source>
</evidence>
<feature type="region of interest" description="Disordered" evidence="8">
    <location>
        <begin position="1"/>
        <end position="46"/>
    </location>
</feature>
<dbReference type="EMBL" id="WUMV01000008">
    <property type="protein sequence ID" value="MXN66667.1"/>
    <property type="molecule type" value="Genomic_DNA"/>
</dbReference>
<comment type="similarity">
    <text evidence="2">Belongs to the ABC transporter superfamily.</text>
</comment>
<dbReference type="InterPro" id="IPR017871">
    <property type="entry name" value="ABC_transporter-like_CS"/>
</dbReference>
<feature type="transmembrane region" description="Helical" evidence="9">
    <location>
        <begin position="206"/>
        <end position="222"/>
    </location>
</feature>
<dbReference type="NCBIfam" id="TIGR01842">
    <property type="entry name" value="type_I_sec_PrtD"/>
    <property type="match status" value="1"/>
</dbReference>
<feature type="transmembrane region" description="Helical" evidence="9">
    <location>
        <begin position="106"/>
        <end position="124"/>
    </location>
</feature>
<evidence type="ECO:0000259" key="10">
    <source>
        <dbReference type="PROSITE" id="PS50893"/>
    </source>
</evidence>
<evidence type="ECO:0000256" key="5">
    <source>
        <dbReference type="ARBA" id="ARBA00022840"/>
    </source>
</evidence>
<dbReference type="InterPro" id="IPR010128">
    <property type="entry name" value="ATPase_T1SS_PrtD-like"/>
</dbReference>
<dbReference type="GO" id="GO:0140359">
    <property type="term" value="F:ABC-type transporter activity"/>
    <property type="evidence" value="ECO:0007669"/>
    <property type="project" value="InterPro"/>
</dbReference>
<feature type="domain" description="ABC transporter" evidence="10">
    <location>
        <begin position="378"/>
        <end position="614"/>
    </location>
</feature>
<name>A0A7X3LX36_9HYPH</name>
<dbReference type="GO" id="GO:0034040">
    <property type="term" value="F:ATPase-coupled lipid transmembrane transporter activity"/>
    <property type="evidence" value="ECO:0007669"/>
    <property type="project" value="TreeGrafter"/>
</dbReference>
<dbReference type="Gene3D" id="3.40.50.300">
    <property type="entry name" value="P-loop containing nucleotide triphosphate hydrolases"/>
    <property type="match status" value="1"/>
</dbReference>
<evidence type="ECO:0000256" key="8">
    <source>
        <dbReference type="SAM" id="MobiDB-lite"/>
    </source>
</evidence>
<keyword evidence="6 9" id="KW-1133">Transmembrane helix</keyword>
<dbReference type="PROSITE" id="PS50893">
    <property type="entry name" value="ABC_TRANSPORTER_2"/>
    <property type="match status" value="1"/>
</dbReference>
<dbReference type="Proteomes" id="UP000433101">
    <property type="component" value="Unassembled WGS sequence"/>
</dbReference>
<dbReference type="PANTHER" id="PTHR24221:SF248">
    <property type="entry name" value="ABC TRANSPORTER TRANSMEMBRANE REGION"/>
    <property type="match status" value="1"/>
</dbReference>
<dbReference type="PROSITE" id="PS00211">
    <property type="entry name" value="ABC_TRANSPORTER_1"/>
    <property type="match status" value="1"/>
</dbReference>
<evidence type="ECO:0000256" key="9">
    <source>
        <dbReference type="SAM" id="Phobius"/>
    </source>
</evidence>
<dbReference type="SMART" id="SM00382">
    <property type="entry name" value="AAA"/>
    <property type="match status" value="1"/>
</dbReference>
<dbReference type="Pfam" id="PF00005">
    <property type="entry name" value="ABC_tran"/>
    <property type="match status" value="1"/>
</dbReference>
<dbReference type="GO" id="GO:0005886">
    <property type="term" value="C:plasma membrane"/>
    <property type="evidence" value="ECO:0007669"/>
    <property type="project" value="UniProtKB-SubCell"/>
</dbReference>
<dbReference type="Gene3D" id="1.20.1560.10">
    <property type="entry name" value="ABC transporter type 1, transmembrane domain"/>
    <property type="match status" value="1"/>
</dbReference>
<dbReference type="SUPFAM" id="SSF52540">
    <property type="entry name" value="P-loop containing nucleoside triphosphate hydrolases"/>
    <property type="match status" value="1"/>
</dbReference>
<evidence type="ECO:0000259" key="11">
    <source>
        <dbReference type="PROSITE" id="PS50929"/>
    </source>
</evidence>
<evidence type="ECO:0000256" key="1">
    <source>
        <dbReference type="ARBA" id="ARBA00004651"/>
    </source>
</evidence>
<dbReference type="GO" id="GO:0005524">
    <property type="term" value="F:ATP binding"/>
    <property type="evidence" value="ECO:0007669"/>
    <property type="project" value="UniProtKB-KW"/>
</dbReference>
<sequence length="623" mass="67150">MATGATAKMETRNSTPAKTSGGGGDSGSGGAGGGGGGNGGNQSPKMQKRFYDDNFRNVLTDGLANVRKNLITIGVFSFFVNLIVLCVPIYLFQISDRVLTSRSTDTLIMLTIIVVGALAIHVLLDMVRRMILMRVAVDTETRLGPSVLSAAAKASQNGSNREYQVLHDLQSLRNFITGPVLLTFFDLPVMPLYLLVVFLIHPDLGYIVAASGAILMTIALINQKFTAVPFGRANAYATRANLQADAMSRNAQVINAMGMIPEGVQLWGRETLESLKAQVQAQDYNVMLAGISKFSRLCTQIAILGWGAYLALHSEITGGMLIAASIIGSRALAPIEGAIEGWRGFIQARSSYARIRTLLVNSPLNLERLRLPRPRGKVSVERVLYVPPPSKKVILNGISFELEPGESMAIVGSSGAGKSTLARMLVGSIVPTAGNIRLDHMDLRNWDPRQFGESVGYLPQDVQLFPATIKANIARMRDDASDDAIFDAAETADVHEMISQFSAGYETMIGLDGSPLSGGQKQRIGLARAFFGDPRMVVLDEPNSNLDSPGELALARALKRAKAKEITVIAITQRPTLLKSVDKIMLLKGGTVQAMGKRNDMLELLRNNLPDAKGKSTKSLPRK</sequence>
<reference evidence="12 13" key="1">
    <citation type="submission" date="2019-12" db="EMBL/GenBank/DDBJ databases">
        <authorList>
            <person name="Li M."/>
        </authorList>
    </citation>
    <scope>NUCLEOTIDE SEQUENCE [LARGE SCALE GENOMIC DNA]</scope>
    <source>
        <strain evidence="12 13">GBMRC 2046</strain>
    </source>
</reference>
<keyword evidence="13" id="KW-1185">Reference proteome</keyword>
<evidence type="ECO:0000256" key="7">
    <source>
        <dbReference type="ARBA" id="ARBA00023136"/>
    </source>
</evidence>
<dbReference type="AlphaFoldDB" id="A0A7X3LX36"/>
<gene>
    <name evidence="12" type="ORF">GR183_17255</name>
</gene>
<feature type="domain" description="ABC transmembrane type-1" evidence="11">
    <location>
        <begin position="71"/>
        <end position="347"/>
    </location>
</feature>
<evidence type="ECO:0000256" key="3">
    <source>
        <dbReference type="ARBA" id="ARBA00022692"/>
    </source>
</evidence>
<dbReference type="InterPro" id="IPR036640">
    <property type="entry name" value="ABC1_TM_sf"/>
</dbReference>
<comment type="subcellular location">
    <subcellularLocation>
        <location evidence="1">Cell membrane</location>
        <topology evidence="1">Multi-pass membrane protein</topology>
    </subcellularLocation>
</comment>
<dbReference type="InterPro" id="IPR011527">
    <property type="entry name" value="ABC1_TM_dom"/>
</dbReference>
<evidence type="ECO:0000256" key="2">
    <source>
        <dbReference type="ARBA" id="ARBA00005417"/>
    </source>
</evidence>
<dbReference type="InterPro" id="IPR039421">
    <property type="entry name" value="Type_1_exporter"/>
</dbReference>
<dbReference type="GO" id="GO:0030256">
    <property type="term" value="C:type I protein secretion system complex"/>
    <property type="evidence" value="ECO:0007669"/>
    <property type="project" value="InterPro"/>
</dbReference>
<dbReference type="SUPFAM" id="SSF90123">
    <property type="entry name" value="ABC transporter transmembrane region"/>
    <property type="match status" value="1"/>
</dbReference>
<feature type="transmembrane region" description="Helical" evidence="9">
    <location>
        <begin position="70"/>
        <end position="94"/>
    </location>
</feature>
<feature type="compositionally biased region" description="Gly residues" evidence="8">
    <location>
        <begin position="20"/>
        <end position="40"/>
    </location>
</feature>
<dbReference type="InterPro" id="IPR003593">
    <property type="entry name" value="AAA+_ATPase"/>
</dbReference>
<dbReference type="PANTHER" id="PTHR24221">
    <property type="entry name" value="ATP-BINDING CASSETTE SUB-FAMILY B"/>
    <property type="match status" value="1"/>
</dbReference>
<dbReference type="GO" id="GO:0030253">
    <property type="term" value="P:protein secretion by the type I secretion system"/>
    <property type="evidence" value="ECO:0007669"/>
    <property type="project" value="InterPro"/>
</dbReference>
<proteinExistence type="inferred from homology"/>
<accession>A0A7X3LX36</accession>
<evidence type="ECO:0000256" key="4">
    <source>
        <dbReference type="ARBA" id="ARBA00022741"/>
    </source>
</evidence>